<dbReference type="SUPFAM" id="SSF51197">
    <property type="entry name" value="Clavaminate synthase-like"/>
    <property type="match status" value="1"/>
</dbReference>
<gene>
    <name evidence="5" type="ORF">SEPCBS57363_004114</name>
</gene>
<proteinExistence type="inferred from homology"/>
<dbReference type="InterPro" id="IPR026992">
    <property type="entry name" value="DIOX_N"/>
</dbReference>
<evidence type="ECO:0000259" key="3">
    <source>
        <dbReference type="Pfam" id="PF03171"/>
    </source>
</evidence>
<dbReference type="EMBL" id="CAWUOM010000073">
    <property type="protein sequence ID" value="CAK7270464.1"/>
    <property type="molecule type" value="Genomic_DNA"/>
</dbReference>
<evidence type="ECO:0000256" key="1">
    <source>
        <dbReference type="ARBA" id="ARBA00008056"/>
    </source>
</evidence>
<comment type="caution">
    <text evidence="5">The sequence shown here is derived from an EMBL/GenBank/DDBJ whole genome shotgun (WGS) entry which is preliminary data.</text>
</comment>
<evidence type="ECO:0000259" key="4">
    <source>
        <dbReference type="Pfam" id="PF14226"/>
    </source>
</evidence>
<evidence type="ECO:0000313" key="6">
    <source>
        <dbReference type="Proteomes" id="UP001642501"/>
    </source>
</evidence>
<feature type="domain" description="Non-haem dioxygenase N-terminal" evidence="4">
    <location>
        <begin position="28"/>
        <end position="109"/>
    </location>
</feature>
<dbReference type="PANTHER" id="PTHR47990">
    <property type="entry name" value="2-OXOGLUTARATE (2OG) AND FE(II)-DEPENDENT OXYGENASE SUPERFAMILY PROTEIN-RELATED"/>
    <property type="match status" value="1"/>
</dbReference>
<feature type="region of interest" description="Disordered" evidence="2">
    <location>
        <begin position="218"/>
        <end position="252"/>
    </location>
</feature>
<feature type="compositionally biased region" description="Low complexity" evidence="2">
    <location>
        <begin position="227"/>
        <end position="252"/>
    </location>
</feature>
<comment type="similarity">
    <text evidence="1">Belongs to the iron/ascorbate-dependent oxidoreductase family.</text>
</comment>
<sequence>MASTPSSPSAESDDSRLYENVRYTDRPVPRISLRHFDARIDCITAEITAAAERHGVFALVHHGIPQAAIQAQFDAAKGFFALPDEVKAKTPFDADSNVGWEQTPAASVAAEAGLGDKDREQESYRMRLGQEHMERQWWVADTGLPGFQPQCLSFMQACHVLSTRLMVCLARGLGLTDANAKDDHVFVKAHGPGLSSPAQSGLRLQKYFAVGMNDLLSPPLSTPPSPSVRSSRSFGSSRSTTPSTSPAPADLSFSRRLSSASTSTFRGGCAVQPFSDDAFLTLRFFGPGQTGLEICQDRKVVTGCTVDDGSEWTKIEPAAGEIICSIGDLLMLWSDDRYKSALCRERAPVDQAVDHVGDSYCLTYINQPSRDVVVQGPLQTYPAITAGAFADMARMHNFAELAEKKQQKTFAETTAATSTMRPPTVCHAQYHDDASMSMPTSTFGVSSYIGTTF</sequence>
<dbReference type="InterPro" id="IPR050231">
    <property type="entry name" value="Iron_ascorbate_oxido_reductase"/>
</dbReference>
<name>A0ABP0DRJ6_9PEZI</name>
<dbReference type="Pfam" id="PF14226">
    <property type="entry name" value="DIOX_N"/>
    <property type="match status" value="1"/>
</dbReference>
<dbReference type="InterPro" id="IPR044861">
    <property type="entry name" value="IPNS-like_FE2OG_OXY"/>
</dbReference>
<feature type="domain" description="Isopenicillin N synthase-like Fe(2+) 2OG dioxygenase" evidence="3">
    <location>
        <begin position="275"/>
        <end position="342"/>
    </location>
</feature>
<accession>A0ABP0DRJ6</accession>
<dbReference type="Proteomes" id="UP001642501">
    <property type="component" value="Unassembled WGS sequence"/>
</dbReference>
<organism evidence="5 6">
    <name type="scientific">Sporothrix epigloea</name>
    <dbReference type="NCBI Taxonomy" id="1892477"/>
    <lineage>
        <taxon>Eukaryota</taxon>
        <taxon>Fungi</taxon>
        <taxon>Dikarya</taxon>
        <taxon>Ascomycota</taxon>
        <taxon>Pezizomycotina</taxon>
        <taxon>Sordariomycetes</taxon>
        <taxon>Sordariomycetidae</taxon>
        <taxon>Ophiostomatales</taxon>
        <taxon>Ophiostomataceae</taxon>
        <taxon>Sporothrix</taxon>
    </lineage>
</organism>
<evidence type="ECO:0000313" key="5">
    <source>
        <dbReference type="EMBL" id="CAK7270464.1"/>
    </source>
</evidence>
<keyword evidence="6" id="KW-1185">Reference proteome</keyword>
<dbReference type="InterPro" id="IPR027443">
    <property type="entry name" value="IPNS-like_sf"/>
</dbReference>
<dbReference type="Gene3D" id="2.60.120.330">
    <property type="entry name" value="B-lactam Antibiotic, Isopenicillin N Synthase, Chain"/>
    <property type="match status" value="1"/>
</dbReference>
<reference evidence="5 6" key="1">
    <citation type="submission" date="2024-01" db="EMBL/GenBank/DDBJ databases">
        <authorList>
            <person name="Allen C."/>
            <person name="Tagirdzhanova G."/>
        </authorList>
    </citation>
    <scope>NUCLEOTIDE SEQUENCE [LARGE SCALE GENOMIC DNA]</scope>
    <source>
        <strain evidence="5 6">CBS 573.63</strain>
    </source>
</reference>
<dbReference type="Pfam" id="PF03171">
    <property type="entry name" value="2OG-FeII_Oxy"/>
    <property type="match status" value="1"/>
</dbReference>
<protein>
    <submittedName>
        <fullName evidence="5">Uncharacterized protein</fullName>
    </submittedName>
</protein>
<evidence type="ECO:0000256" key="2">
    <source>
        <dbReference type="SAM" id="MobiDB-lite"/>
    </source>
</evidence>